<name>A0A392USF8_9FABA</name>
<feature type="region of interest" description="Disordered" evidence="1">
    <location>
        <begin position="1"/>
        <end position="62"/>
    </location>
</feature>
<protein>
    <submittedName>
        <fullName evidence="2">Uncharacterized protein</fullName>
    </submittedName>
</protein>
<sequence>MATDMEEDGYSRSQEKVDDKDNHRQSEHVNRVVDQKSVPLRDESSASRVSDSQGNPATQCVI</sequence>
<feature type="compositionally biased region" description="Basic and acidic residues" evidence="1">
    <location>
        <begin position="9"/>
        <end position="45"/>
    </location>
</feature>
<evidence type="ECO:0000313" key="3">
    <source>
        <dbReference type="Proteomes" id="UP000265520"/>
    </source>
</evidence>
<dbReference type="Proteomes" id="UP000265520">
    <property type="component" value="Unassembled WGS sequence"/>
</dbReference>
<gene>
    <name evidence="2" type="ORF">A2U01_0100235</name>
</gene>
<keyword evidence="3" id="KW-1185">Reference proteome</keyword>
<evidence type="ECO:0000256" key="1">
    <source>
        <dbReference type="SAM" id="MobiDB-lite"/>
    </source>
</evidence>
<organism evidence="2 3">
    <name type="scientific">Trifolium medium</name>
    <dbReference type="NCBI Taxonomy" id="97028"/>
    <lineage>
        <taxon>Eukaryota</taxon>
        <taxon>Viridiplantae</taxon>
        <taxon>Streptophyta</taxon>
        <taxon>Embryophyta</taxon>
        <taxon>Tracheophyta</taxon>
        <taxon>Spermatophyta</taxon>
        <taxon>Magnoliopsida</taxon>
        <taxon>eudicotyledons</taxon>
        <taxon>Gunneridae</taxon>
        <taxon>Pentapetalae</taxon>
        <taxon>rosids</taxon>
        <taxon>fabids</taxon>
        <taxon>Fabales</taxon>
        <taxon>Fabaceae</taxon>
        <taxon>Papilionoideae</taxon>
        <taxon>50 kb inversion clade</taxon>
        <taxon>NPAAA clade</taxon>
        <taxon>Hologalegina</taxon>
        <taxon>IRL clade</taxon>
        <taxon>Trifolieae</taxon>
        <taxon>Trifolium</taxon>
    </lineage>
</organism>
<evidence type="ECO:0000313" key="2">
    <source>
        <dbReference type="EMBL" id="MCI78964.1"/>
    </source>
</evidence>
<reference evidence="2 3" key="1">
    <citation type="journal article" date="2018" name="Front. Plant Sci.">
        <title>Red Clover (Trifolium pratense) and Zigzag Clover (T. medium) - A Picture of Genomic Similarities and Differences.</title>
        <authorList>
            <person name="Dluhosova J."/>
            <person name="Istvanek J."/>
            <person name="Nedelnik J."/>
            <person name="Repkova J."/>
        </authorList>
    </citation>
    <scope>NUCLEOTIDE SEQUENCE [LARGE SCALE GENOMIC DNA]</scope>
    <source>
        <strain evidence="3">cv. 10/8</strain>
        <tissue evidence="2">Leaf</tissue>
    </source>
</reference>
<feature type="compositionally biased region" description="Polar residues" evidence="1">
    <location>
        <begin position="46"/>
        <end position="62"/>
    </location>
</feature>
<dbReference type="EMBL" id="LXQA010963032">
    <property type="protein sequence ID" value="MCI78964.1"/>
    <property type="molecule type" value="Genomic_DNA"/>
</dbReference>
<comment type="caution">
    <text evidence="2">The sequence shown here is derived from an EMBL/GenBank/DDBJ whole genome shotgun (WGS) entry which is preliminary data.</text>
</comment>
<accession>A0A392USF8</accession>
<feature type="non-terminal residue" evidence="2">
    <location>
        <position position="62"/>
    </location>
</feature>
<proteinExistence type="predicted"/>
<dbReference type="AlphaFoldDB" id="A0A392USF8"/>